<dbReference type="EMBL" id="JBFOCI010000001">
    <property type="protein sequence ID" value="MEW9805104.1"/>
    <property type="molecule type" value="Genomic_DNA"/>
</dbReference>
<name>A0ABV3QVK9_9HYPH</name>
<organism evidence="1 2">
    <name type="scientific">Mesorhizobium marinum</name>
    <dbReference type="NCBI Taxonomy" id="3228790"/>
    <lineage>
        <taxon>Bacteria</taxon>
        <taxon>Pseudomonadati</taxon>
        <taxon>Pseudomonadota</taxon>
        <taxon>Alphaproteobacteria</taxon>
        <taxon>Hyphomicrobiales</taxon>
        <taxon>Phyllobacteriaceae</taxon>
        <taxon>Mesorhizobium</taxon>
    </lineage>
</organism>
<reference evidence="1 2" key="1">
    <citation type="submission" date="2024-06" db="EMBL/GenBank/DDBJ databases">
        <authorList>
            <person name="Tuo L."/>
        </authorList>
    </citation>
    <scope>NUCLEOTIDE SEQUENCE [LARGE SCALE GENOMIC DNA]</scope>
    <source>
        <strain evidence="1 2">ZMM04-5</strain>
    </source>
</reference>
<sequence>MTKTSEKKAYEKPTLIARDRLSKVTATAQSGGIVTVP</sequence>
<comment type="caution">
    <text evidence="1">The sequence shown here is derived from an EMBL/GenBank/DDBJ whole genome shotgun (WGS) entry which is preliminary data.</text>
</comment>
<gene>
    <name evidence="1" type="ORF">ABUE31_03780</name>
</gene>
<keyword evidence="2" id="KW-1185">Reference proteome</keyword>
<accession>A0ABV3QVK9</accession>
<protein>
    <submittedName>
        <fullName evidence="1">RiPP</fullName>
    </submittedName>
</protein>
<dbReference type="Proteomes" id="UP001556196">
    <property type="component" value="Unassembled WGS sequence"/>
</dbReference>
<evidence type="ECO:0000313" key="1">
    <source>
        <dbReference type="EMBL" id="MEW9805104.1"/>
    </source>
</evidence>
<evidence type="ECO:0000313" key="2">
    <source>
        <dbReference type="Proteomes" id="UP001556196"/>
    </source>
</evidence>
<proteinExistence type="predicted"/>